<protein>
    <recommendedName>
        <fullName evidence="4">Sporulation related protein</fullName>
    </recommendedName>
</protein>
<sequence length="200" mass="23439">MPFIEGEDLVKLYDEVDNLSVKNEELRQGFIDIKLKNNKHLKKQKYGQFIILILSLLILLLGFMLYQSKGDINEFTLSQKKFYDLKVDSINRVYLEEKKLRENNKDKSRLVFTIQIGAFKGLNLDSYPEEELKNFKRSSNENLYTYSIGEFSSLEQAKIFMRDIKKIGIKDAFILPLKNNKKISLEQAISESNKSVFYNN</sequence>
<organism evidence="2 3">
    <name type="scientific">Tenacibaculum adriaticum</name>
    <dbReference type="NCBI Taxonomy" id="413713"/>
    <lineage>
        <taxon>Bacteria</taxon>
        <taxon>Pseudomonadati</taxon>
        <taxon>Bacteroidota</taxon>
        <taxon>Flavobacteriia</taxon>
        <taxon>Flavobacteriales</taxon>
        <taxon>Flavobacteriaceae</taxon>
        <taxon>Tenacibaculum</taxon>
    </lineage>
</organism>
<gene>
    <name evidence="2" type="ORF">C7447_103277</name>
</gene>
<keyword evidence="1" id="KW-1133">Transmembrane helix</keyword>
<evidence type="ECO:0000313" key="2">
    <source>
        <dbReference type="EMBL" id="TYP98107.1"/>
    </source>
</evidence>
<dbReference type="RefSeq" id="WP_148870438.1">
    <property type="nucleotide sequence ID" value="NZ_VNIA01000003.1"/>
</dbReference>
<evidence type="ECO:0000256" key="1">
    <source>
        <dbReference type="SAM" id="Phobius"/>
    </source>
</evidence>
<keyword evidence="1" id="KW-0472">Membrane</keyword>
<evidence type="ECO:0008006" key="4">
    <source>
        <dbReference type="Google" id="ProtNLM"/>
    </source>
</evidence>
<dbReference type="AlphaFoldDB" id="A0A5S5DQE5"/>
<name>A0A5S5DQE5_9FLAO</name>
<feature type="transmembrane region" description="Helical" evidence="1">
    <location>
        <begin position="46"/>
        <end position="66"/>
    </location>
</feature>
<dbReference type="OrthoDB" id="1119072at2"/>
<keyword evidence="1" id="KW-0812">Transmembrane</keyword>
<comment type="caution">
    <text evidence="2">The sequence shown here is derived from an EMBL/GenBank/DDBJ whole genome shotgun (WGS) entry which is preliminary data.</text>
</comment>
<dbReference type="EMBL" id="VNIA01000003">
    <property type="protein sequence ID" value="TYP98107.1"/>
    <property type="molecule type" value="Genomic_DNA"/>
</dbReference>
<reference evidence="2 3" key="1">
    <citation type="submission" date="2019-07" db="EMBL/GenBank/DDBJ databases">
        <title>Genomic Encyclopedia of Type Strains, Phase IV (KMG-IV): sequencing the most valuable type-strain genomes for metagenomic binning, comparative biology and taxonomic classification.</title>
        <authorList>
            <person name="Goeker M."/>
        </authorList>
    </citation>
    <scope>NUCLEOTIDE SEQUENCE [LARGE SCALE GENOMIC DNA]</scope>
    <source>
        <strain evidence="2 3">DSM 18961</strain>
    </source>
</reference>
<keyword evidence="3" id="KW-1185">Reference proteome</keyword>
<proteinExistence type="predicted"/>
<dbReference type="Proteomes" id="UP000323136">
    <property type="component" value="Unassembled WGS sequence"/>
</dbReference>
<evidence type="ECO:0000313" key="3">
    <source>
        <dbReference type="Proteomes" id="UP000323136"/>
    </source>
</evidence>
<accession>A0A5S5DQE5</accession>